<evidence type="ECO:0000313" key="18">
    <source>
        <dbReference type="Proteomes" id="UP000712157"/>
    </source>
</evidence>
<accession>A0A949K4B2</accession>
<feature type="transmembrane region" description="Helical" evidence="15">
    <location>
        <begin position="858"/>
        <end position="877"/>
    </location>
</feature>
<keyword evidence="5" id="KW-0109">Calcium transport</keyword>
<dbReference type="GO" id="GO:0005388">
    <property type="term" value="F:P-type calcium transporter activity"/>
    <property type="evidence" value="ECO:0007669"/>
    <property type="project" value="UniProtKB-EC"/>
</dbReference>
<dbReference type="GO" id="GO:1902600">
    <property type="term" value="P:proton transmembrane transport"/>
    <property type="evidence" value="ECO:0007669"/>
    <property type="project" value="TreeGrafter"/>
</dbReference>
<dbReference type="InterPro" id="IPR023298">
    <property type="entry name" value="ATPase_P-typ_TM_dom_sf"/>
</dbReference>
<dbReference type="GO" id="GO:0030007">
    <property type="term" value="P:intracellular potassium ion homeostasis"/>
    <property type="evidence" value="ECO:0007669"/>
    <property type="project" value="TreeGrafter"/>
</dbReference>
<dbReference type="Gene3D" id="3.40.50.1000">
    <property type="entry name" value="HAD superfamily/HAD-like"/>
    <property type="match status" value="1"/>
</dbReference>
<dbReference type="SUPFAM" id="SSF56784">
    <property type="entry name" value="HAD-like"/>
    <property type="match status" value="1"/>
</dbReference>
<evidence type="ECO:0000256" key="6">
    <source>
        <dbReference type="ARBA" id="ARBA00022692"/>
    </source>
</evidence>
<dbReference type="InterPro" id="IPR004014">
    <property type="entry name" value="ATPase_P-typ_cation-transptr_N"/>
</dbReference>
<comment type="caution">
    <text evidence="17">The sequence shown here is derived from an EMBL/GenBank/DDBJ whole genome shotgun (WGS) entry which is preliminary data.</text>
</comment>
<dbReference type="InterPro" id="IPR059000">
    <property type="entry name" value="ATPase_P-type_domA"/>
</dbReference>
<evidence type="ECO:0000256" key="5">
    <source>
        <dbReference type="ARBA" id="ARBA00022568"/>
    </source>
</evidence>
<dbReference type="SFLD" id="SFLDS00003">
    <property type="entry name" value="Haloacid_Dehalogenase"/>
    <property type="match status" value="1"/>
</dbReference>
<dbReference type="PRINTS" id="PR00120">
    <property type="entry name" value="HATPASE"/>
</dbReference>
<dbReference type="Proteomes" id="UP000712157">
    <property type="component" value="Unassembled WGS sequence"/>
</dbReference>
<evidence type="ECO:0000256" key="8">
    <source>
        <dbReference type="ARBA" id="ARBA00022741"/>
    </source>
</evidence>
<dbReference type="SMART" id="SM00831">
    <property type="entry name" value="Cation_ATPase_N"/>
    <property type="match status" value="1"/>
</dbReference>
<keyword evidence="7" id="KW-0479">Metal-binding</keyword>
<dbReference type="PANTHER" id="PTHR43294">
    <property type="entry name" value="SODIUM/POTASSIUM-TRANSPORTING ATPASE SUBUNIT ALPHA"/>
    <property type="match status" value="1"/>
</dbReference>
<name>A0A949K4B2_9FIRM</name>
<dbReference type="InterPro" id="IPR036412">
    <property type="entry name" value="HAD-like_sf"/>
</dbReference>
<keyword evidence="5" id="KW-0106">Calcium</keyword>
<dbReference type="FunFam" id="2.70.150.10:FF:000016">
    <property type="entry name" value="Calcium-transporting P-type ATPase putative"/>
    <property type="match status" value="1"/>
</dbReference>
<dbReference type="EC" id="7.2.2.10" evidence="3"/>
<keyword evidence="18" id="KW-1185">Reference proteome</keyword>
<feature type="transmembrane region" description="Helical" evidence="15">
    <location>
        <begin position="79"/>
        <end position="95"/>
    </location>
</feature>
<comment type="similarity">
    <text evidence="2">Belongs to the cation transport ATPase (P-type) (TC 3.A.3) family. Type IIA subfamily.</text>
</comment>
<protein>
    <recommendedName>
        <fullName evidence="3">P-type Ca(2+) transporter</fullName>
        <ecNumber evidence="3">7.2.2.10</ecNumber>
    </recommendedName>
</protein>
<feature type="region of interest" description="Disordered" evidence="14">
    <location>
        <begin position="888"/>
        <end position="907"/>
    </location>
</feature>
<evidence type="ECO:0000256" key="2">
    <source>
        <dbReference type="ARBA" id="ARBA00005675"/>
    </source>
</evidence>
<evidence type="ECO:0000259" key="16">
    <source>
        <dbReference type="SMART" id="SM00831"/>
    </source>
</evidence>
<dbReference type="InterPro" id="IPR018303">
    <property type="entry name" value="ATPase_P-typ_P_site"/>
</dbReference>
<dbReference type="Pfam" id="PF00122">
    <property type="entry name" value="E1-E2_ATPase"/>
    <property type="match status" value="1"/>
</dbReference>
<dbReference type="SUPFAM" id="SSF81665">
    <property type="entry name" value="Calcium ATPase, transmembrane domain M"/>
    <property type="match status" value="1"/>
</dbReference>
<evidence type="ECO:0000313" key="17">
    <source>
        <dbReference type="EMBL" id="MBU9736536.1"/>
    </source>
</evidence>
<dbReference type="Gene3D" id="2.70.150.10">
    <property type="entry name" value="Calcium-transporting ATPase, cytoplasmic transduction domain A"/>
    <property type="match status" value="1"/>
</dbReference>
<evidence type="ECO:0000256" key="11">
    <source>
        <dbReference type="ARBA" id="ARBA00022989"/>
    </source>
</evidence>
<evidence type="ECO:0000256" key="4">
    <source>
        <dbReference type="ARBA" id="ARBA00022475"/>
    </source>
</evidence>
<sequence length="907" mass="99134">MFERKPIQELTKDLRANTSAGLTEVEAAARLQEYGKNALAEEKPKSSAQMFLEQLNEPLIFVLFVAAGVSMLLREFGDTIIIMAVILLNSIVGVIQEGKAQKALDALKKLTSPSALVKREGQTYEIPSEELVPGDLVILEAGRQIPADLRLISSASLKIEESALTGESHPIEKDSGFLAVKELPLGDRRNMAYMSTNIVYGRGSGLVTATGMHTEIGRIAGMISRAHNEPTPLQKRLADLGKLLSIVAVFLCVALFGIAILQHRNVFDMLLTAISLAVAAVPEGLPAIVTIVLALSVSRMVKVHTIVRRLPSVETLGAVSIVCSDKTGTLTQNKMTVVRSFVNLEFHTTEELDDEKYRYLVEGLVLCSDATVEDSRRIGDPTELALVELGIKCHKSKPVLEHRMPRINELPFDSSRKMMTTMHRSLGTTVSYTKGAPDVILERCTHILLHGKTVPLTAGHRKEILSAMNHMSADALRVLALSMRRDSTSLVEKGMTFVGLVGMMDPVRPEVYGAVQQFRHASVRTVMITGDHVNTAYAIARDIGIADHPKQCIEGAELDKIPEAELPSKIKNITVFARVSSEHKVRIVKAFKSLGNIVAMTGDGVNDAPSLKTADIGIAMGMNGTDVAKNASDLILTDDNFATIEKAISEGRGIYENIKKSILFLLSSNFGEIITMFLSILIGLPSPLKASHILWINLITDSLPALALGVDENDKKLLMSRPPRNPKENLFAHGGLFCTLFYGTLIALISLVAFMTIPYAYLQANHAEFTMTNIMTVLAVPELLARAQTYAFTVLGLSQLFHAIGMRNVEESVFKIGLFNNKLMILSFVLGFLLQFSVTEIPTLVTMFGTAKLSHGEWGRLLCLASLPLWAHEIMLIPTYLTVRKKHSADDQNGSGESHVGNLFSQN</sequence>
<evidence type="ECO:0000256" key="14">
    <source>
        <dbReference type="SAM" id="MobiDB-lite"/>
    </source>
</evidence>
<dbReference type="InterPro" id="IPR006068">
    <property type="entry name" value="ATPase_P-typ_cation-transptr_C"/>
</dbReference>
<keyword evidence="12 15" id="KW-0472">Membrane</keyword>
<feature type="transmembrane region" description="Helical" evidence="15">
    <location>
        <begin position="662"/>
        <end position="684"/>
    </location>
</feature>
<evidence type="ECO:0000256" key="13">
    <source>
        <dbReference type="ARBA" id="ARBA00048694"/>
    </source>
</evidence>
<dbReference type="GO" id="GO:0005391">
    <property type="term" value="F:P-type sodium:potassium-exchanging transporter activity"/>
    <property type="evidence" value="ECO:0007669"/>
    <property type="project" value="TreeGrafter"/>
</dbReference>
<dbReference type="InterPro" id="IPR008250">
    <property type="entry name" value="ATPase_P-typ_transduc_dom_A_sf"/>
</dbReference>
<dbReference type="SUPFAM" id="SSF81653">
    <property type="entry name" value="Calcium ATPase, transduction domain A"/>
    <property type="match status" value="1"/>
</dbReference>
<dbReference type="SUPFAM" id="SSF81660">
    <property type="entry name" value="Metal cation-transporting ATPase, ATP-binding domain N"/>
    <property type="match status" value="1"/>
</dbReference>
<evidence type="ECO:0000256" key="10">
    <source>
        <dbReference type="ARBA" id="ARBA00022967"/>
    </source>
</evidence>
<proteinExistence type="inferred from homology"/>
<feature type="transmembrane region" description="Helical" evidence="15">
    <location>
        <begin position="818"/>
        <end position="838"/>
    </location>
</feature>
<dbReference type="GO" id="GO:0046872">
    <property type="term" value="F:metal ion binding"/>
    <property type="evidence" value="ECO:0007669"/>
    <property type="project" value="UniProtKB-KW"/>
</dbReference>
<comment type="subcellular location">
    <subcellularLocation>
        <location evidence="1">Cell membrane</location>
        <topology evidence="1">Multi-pass membrane protein</topology>
    </subcellularLocation>
</comment>
<dbReference type="Pfam" id="PF00690">
    <property type="entry name" value="Cation_ATPase_N"/>
    <property type="match status" value="1"/>
</dbReference>
<evidence type="ECO:0000256" key="12">
    <source>
        <dbReference type="ARBA" id="ARBA00023136"/>
    </source>
</evidence>
<keyword evidence="4" id="KW-1003">Cell membrane</keyword>
<evidence type="ECO:0000256" key="3">
    <source>
        <dbReference type="ARBA" id="ARBA00012790"/>
    </source>
</evidence>
<feature type="transmembrane region" description="Helical" evidence="15">
    <location>
        <begin position="269"/>
        <end position="295"/>
    </location>
</feature>
<dbReference type="InterPro" id="IPR001757">
    <property type="entry name" value="P_typ_ATPase"/>
</dbReference>
<gene>
    <name evidence="17" type="ORF">KTH89_08300</name>
</gene>
<evidence type="ECO:0000256" key="7">
    <source>
        <dbReference type="ARBA" id="ARBA00022723"/>
    </source>
</evidence>
<keyword evidence="11 15" id="KW-1133">Transmembrane helix</keyword>
<evidence type="ECO:0000256" key="1">
    <source>
        <dbReference type="ARBA" id="ARBA00004651"/>
    </source>
</evidence>
<dbReference type="SFLD" id="SFLDF00027">
    <property type="entry name" value="p-type_atpase"/>
    <property type="match status" value="1"/>
</dbReference>
<evidence type="ECO:0000256" key="15">
    <source>
        <dbReference type="SAM" id="Phobius"/>
    </source>
</evidence>
<keyword evidence="5" id="KW-0406">Ion transport</keyword>
<keyword evidence="9" id="KW-0067">ATP-binding</keyword>
<dbReference type="CDD" id="cd02089">
    <property type="entry name" value="P-type_ATPase_Ca_prok"/>
    <property type="match status" value="1"/>
</dbReference>
<dbReference type="InterPro" id="IPR023299">
    <property type="entry name" value="ATPase_P-typ_cyto_dom_N"/>
</dbReference>
<keyword evidence="6 15" id="KW-0812">Transmembrane</keyword>
<dbReference type="PROSITE" id="PS00154">
    <property type="entry name" value="ATPASE_E1_E2"/>
    <property type="match status" value="1"/>
</dbReference>
<dbReference type="NCBIfam" id="TIGR01494">
    <property type="entry name" value="ATPase_P-type"/>
    <property type="match status" value="4"/>
</dbReference>
<dbReference type="InterPro" id="IPR023214">
    <property type="entry name" value="HAD_sf"/>
</dbReference>
<dbReference type="FunFam" id="3.40.50.1000:FF:000028">
    <property type="entry name" value="Calcium-transporting P-type ATPase, putative"/>
    <property type="match status" value="1"/>
</dbReference>
<dbReference type="EMBL" id="JAHQCW010000010">
    <property type="protein sequence ID" value="MBU9736536.1"/>
    <property type="molecule type" value="Genomic_DNA"/>
</dbReference>
<organism evidence="17 18">
    <name type="scientific">Diplocloster agilis</name>
    <dbReference type="NCBI Taxonomy" id="2850323"/>
    <lineage>
        <taxon>Bacteria</taxon>
        <taxon>Bacillati</taxon>
        <taxon>Bacillota</taxon>
        <taxon>Clostridia</taxon>
        <taxon>Lachnospirales</taxon>
        <taxon>Lachnospiraceae</taxon>
        <taxon>Diplocloster</taxon>
    </lineage>
</organism>
<dbReference type="PRINTS" id="PR00119">
    <property type="entry name" value="CATATPASE"/>
</dbReference>
<comment type="catalytic activity">
    <reaction evidence="13">
        <text>Ca(2+)(in) + ATP + H2O = Ca(2+)(out) + ADP + phosphate + H(+)</text>
        <dbReference type="Rhea" id="RHEA:18105"/>
        <dbReference type="ChEBI" id="CHEBI:15377"/>
        <dbReference type="ChEBI" id="CHEBI:15378"/>
        <dbReference type="ChEBI" id="CHEBI:29108"/>
        <dbReference type="ChEBI" id="CHEBI:30616"/>
        <dbReference type="ChEBI" id="CHEBI:43474"/>
        <dbReference type="ChEBI" id="CHEBI:456216"/>
        <dbReference type="EC" id="7.2.2.10"/>
    </reaction>
</comment>
<keyword evidence="10" id="KW-1278">Translocase</keyword>
<feature type="domain" description="Cation-transporting P-type ATPase N-terminal" evidence="16">
    <location>
        <begin position="1"/>
        <end position="75"/>
    </location>
</feature>
<dbReference type="InterPro" id="IPR044492">
    <property type="entry name" value="P_typ_ATPase_HD_dom"/>
</dbReference>
<dbReference type="Gene3D" id="3.40.1110.10">
    <property type="entry name" value="Calcium-transporting ATPase, cytoplasmic domain N"/>
    <property type="match status" value="1"/>
</dbReference>
<dbReference type="AlphaFoldDB" id="A0A949K4B2"/>
<reference evidence="17" key="1">
    <citation type="submission" date="2021-06" db="EMBL/GenBank/DDBJ databases">
        <title>Description of novel taxa of the family Lachnospiraceae.</title>
        <authorList>
            <person name="Chaplin A.V."/>
            <person name="Sokolova S.R."/>
            <person name="Pikina A.P."/>
            <person name="Korzhanova M."/>
            <person name="Belova V."/>
            <person name="Korostin D."/>
            <person name="Efimov B.A."/>
        </authorList>
    </citation>
    <scope>NUCLEOTIDE SEQUENCE</scope>
    <source>
        <strain evidence="17">ASD5720</strain>
    </source>
</reference>
<dbReference type="Pfam" id="PF00689">
    <property type="entry name" value="Cation_ATPase_C"/>
    <property type="match status" value="1"/>
</dbReference>
<keyword evidence="5" id="KW-0813">Transport</keyword>
<keyword evidence="8" id="KW-0547">Nucleotide-binding</keyword>
<evidence type="ECO:0000256" key="9">
    <source>
        <dbReference type="ARBA" id="ARBA00022840"/>
    </source>
</evidence>
<dbReference type="RefSeq" id="WP_238721360.1">
    <property type="nucleotide sequence ID" value="NZ_JAHQCW010000010.1"/>
</dbReference>
<dbReference type="GO" id="GO:0005524">
    <property type="term" value="F:ATP binding"/>
    <property type="evidence" value="ECO:0007669"/>
    <property type="project" value="UniProtKB-KW"/>
</dbReference>
<dbReference type="GO" id="GO:0016887">
    <property type="term" value="F:ATP hydrolysis activity"/>
    <property type="evidence" value="ECO:0007669"/>
    <property type="project" value="InterPro"/>
</dbReference>
<dbReference type="SFLD" id="SFLDG00002">
    <property type="entry name" value="C1.7:_P-type_atpase_like"/>
    <property type="match status" value="1"/>
</dbReference>
<dbReference type="PANTHER" id="PTHR43294:SF21">
    <property type="entry name" value="CATION TRANSPORTING ATPASE"/>
    <property type="match status" value="1"/>
</dbReference>
<feature type="transmembrane region" description="Helical" evidence="15">
    <location>
        <begin position="730"/>
        <end position="761"/>
    </location>
</feature>
<dbReference type="GO" id="GO:0006883">
    <property type="term" value="P:intracellular sodium ion homeostasis"/>
    <property type="evidence" value="ECO:0007669"/>
    <property type="project" value="TreeGrafter"/>
</dbReference>
<dbReference type="GO" id="GO:0036376">
    <property type="term" value="P:sodium ion export across plasma membrane"/>
    <property type="evidence" value="ECO:0007669"/>
    <property type="project" value="TreeGrafter"/>
</dbReference>
<dbReference type="GO" id="GO:1990573">
    <property type="term" value="P:potassium ion import across plasma membrane"/>
    <property type="evidence" value="ECO:0007669"/>
    <property type="project" value="TreeGrafter"/>
</dbReference>
<dbReference type="GO" id="GO:0005886">
    <property type="term" value="C:plasma membrane"/>
    <property type="evidence" value="ECO:0007669"/>
    <property type="project" value="UniProtKB-SubCell"/>
</dbReference>
<feature type="transmembrane region" description="Helical" evidence="15">
    <location>
        <begin position="243"/>
        <end position="263"/>
    </location>
</feature>
<dbReference type="Gene3D" id="1.20.1110.10">
    <property type="entry name" value="Calcium-transporting ATPase, transmembrane domain"/>
    <property type="match status" value="1"/>
</dbReference>
<dbReference type="InterPro" id="IPR050510">
    <property type="entry name" value="Cation_transp_ATPase_P-type"/>
</dbReference>
<dbReference type="Pfam" id="PF13246">
    <property type="entry name" value="Cation_ATPase"/>
    <property type="match status" value="1"/>
</dbReference>